<feature type="repeat" description="RCC1" evidence="2">
    <location>
        <begin position="164"/>
        <end position="228"/>
    </location>
</feature>
<evidence type="ECO:0000259" key="3">
    <source>
        <dbReference type="Pfam" id="PF25390"/>
    </source>
</evidence>
<dbReference type="EMBL" id="CAXHTA020000005">
    <property type="protein sequence ID" value="CAL5221218.1"/>
    <property type="molecule type" value="Genomic_DNA"/>
</dbReference>
<proteinExistence type="predicted"/>
<sequence length="429" mass="44496">MAPCASVLTFGNGGQGALGLGDTSDSYSPEPVTQLPQDIAGVAAGHYHSLAWTAGEGRLFTWGRNAEQQLGRLTQDTGPHNVDAVPGSVIALPGKVVGAAASGVASFAVDALGCVWSWGTSKRGQLGQGTGITQSAQPQRLPGLEGIVSVACGWGHALALREDGQVFAWGYPAHGRLGNFFDTGSEQADEGRISERCAWTPQPVAALCGVKARQVRCSLDSSTVLTSADAGNHILTFGDNSLGQLGRDSLNHQGGKDAILWVLHGTDGEPLCATSITAGLSQSMAVLCSGQVAVWGWQHGLEGLPETPVRPEPIPGLAVPANDEHALSKSISERVHIAAGRVHSLIAAPSEALSFWDAAEGPFSTQWSLQDEGWRGDALLSWGNGQNGRLGLGSSESIGEPEVVAELEGYQILDMACGHDHSLVLAAKA</sequence>
<feature type="repeat" description="RCC1" evidence="2">
    <location>
        <begin position="5"/>
        <end position="55"/>
    </location>
</feature>
<evidence type="ECO:0000313" key="4">
    <source>
        <dbReference type="EMBL" id="CAL5221218.1"/>
    </source>
</evidence>
<organism evidence="4 5">
    <name type="scientific">Coccomyxa viridis</name>
    <dbReference type="NCBI Taxonomy" id="1274662"/>
    <lineage>
        <taxon>Eukaryota</taxon>
        <taxon>Viridiplantae</taxon>
        <taxon>Chlorophyta</taxon>
        <taxon>core chlorophytes</taxon>
        <taxon>Trebouxiophyceae</taxon>
        <taxon>Trebouxiophyceae incertae sedis</taxon>
        <taxon>Coccomyxaceae</taxon>
        <taxon>Coccomyxa</taxon>
    </lineage>
</organism>
<keyword evidence="1" id="KW-0677">Repeat</keyword>
<dbReference type="InterPro" id="IPR009091">
    <property type="entry name" value="RCC1/BLIP-II"/>
</dbReference>
<dbReference type="Pfam" id="PF25390">
    <property type="entry name" value="WD40_RLD"/>
    <property type="match status" value="1"/>
</dbReference>
<feature type="repeat" description="RCC1" evidence="2">
    <location>
        <begin position="113"/>
        <end position="163"/>
    </location>
</feature>
<dbReference type="Proteomes" id="UP001497392">
    <property type="component" value="Unassembled WGS sequence"/>
</dbReference>
<dbReference type="InterPro" id="IPR000408">
    <property type="entry name" value="Reg_chr_condens"/>
</dbReference>
<comment type="caution">
    <text evidence="4">The sequence shown here is derived from an EMBL/GenBank/DDBJ whole genome shotgun (WGS) entry which is preliminary data.</text>
</comment>
<dbReference type="PROSITE" id="PS50012">
    <property type="entry name" value="RCC1_3"/>
    <property type="match status" value="5"/>
</dbReference>
<dbReference type="Pfam" id="PF00415">
    <property type="entry name" value="RCC1"/>
    <property type="match status" value="1"/>
</dbReference>
<feature type="repeat" description="RCC1" evidence="2">
    <location>
        <begin position="377"/>
        <end position="428"/>
    </location>
</feature>
<dbReference type="Gene3D" id="2.130.10.30">
    <property type="entry name" value="Regulator of chromosome condensation 1/beta-lactamase-inhibitor protein II"/>
    <property type="match status" value="2"/>
</dbReference>
<evidence type="ECO:0000256" key="1">
    <source>
        <dbReference type="ARBA" id="ARBA00022737"/>
    </source>
</evidence>
<evidence type="ECO:0000313" key="5">
    <source>
        <dbReference type="Proteomes" id="UP001497392"/>
    </source>
</evidence>
<feature type="domain" description="RCC1-like" evidence="3">
    <location>
        <begin position="7"/>
        <end position="354"/>
    </location>
</feature>
<reference evidence="4 5" key="1">
    <citation type="submission" date="2024-06" db="EMBL/GenBank/DDBJ databases">
        <authorList>
            <person name="Kraege A."/>
            <person name="Thomma B."/>
        </authorList>
    </citation>
    <scope>NUCLEOTIDE SEQUENCE [LARGE SCALE GENOMIC DNA]</scope>
</reference>
<evidence type="ECO:0000256" key="2">
    <source>
        <dbReference type="PROSITE-ProRule" id="PRU00235"/>
    </source>
</evidence>
<keyword evidence="5" id="KW-1185">Reference proteome</keyword>
<dbReference type="InterPro" id="IPR051210">
    <property type="entry name" value="Ub_ligase/GEF_domain"/>
</dbReference>
<dbReference type="PANTHER" id="PTHR22870">
    <property type="entry name" value="REGULATOR OF CHROMOSOME CONDENSATION"/>
    <property type="match status" value="1"/>
</dbReference>
<dbReference type="SUPFAM" id="SSF50985">
    <property type="entry name" value="RCC1/BLIP-II"/>
    <property type="match status" value="2"/>
</dbReference>
<dbReference type="PRINTS" id="PR00633">
    <property type="entry name" value="RCCNDNSATION"/>
</dbReference>
<dbReference type="PANTHER" id="PTHR22870:SF408">
    <property type="entry name" value="OS09G0560450 PROTEIN"/>
    <property type="match status" value="1"/>
</dbReference>
<protein>
    <submittedName>
        <fullName evidence="4">G3368 protein</fullName>
    </submittedName>
</protein>
<accession>A0ABP1FSR6</accession>
<name>A0ABP1FSR6_9CHLO</name>
<dbReference type="InterPro" id="IPR058923">
    <property type="entry name" value="RCC1-like_dom"/>
</dbReference>
<feature type="repeat" description="RCC1" evidence="2">
    <location>
        <begin position="57"/>
        <end position="112"/>
    </location>
</feature>
<dbReference type="PROSITE" id="PS00626">
    <property type="entry name" value="RCC1_2"/>
    <property type="match status" value="2"/>
</dbReference>
<gene>
    <name evidence="4" type="primary">g3368</name>
    <name evidence="4" type="ORF">VP750_LOCUS2877</name>
</gene>